<comment type="caution">
    <text evidence="2">The sequence shown here is derived from an EMBL/GenBank/DDBJ whole genome shotgun (WGS) entry which is preliminary data.</text>
</comment>
<proteinExistence type="predicted"/>
<feature type="compositionally biased region" description="Basic and acidic residues" evidence="1">
    <location>
        <begin position="120"/>
        <end position="135"/>
    </location>
</feature>
<evidence type="ECO:0000256" key="1">
    <source>
        <dbReference type="SAM" id="MobiDB-lite"/>
    </source>
</evidence>
<keyword evidence="3" id="KW-1185">Reference proteome</keyword>
<evidence type="ECO:0000313" key="3">
    <source>
        <dbReference type="Proteomes" id="UP001612915"/>
    </source>
</evidence>
<feature type="region of interest" description="Disordered" evidence="1">
    <location>
        <begin position="94"/>
        <end position="135"/>
    </location>
</feature>
<reference evidence="2 3" key="1">
    <citation type="submission" date="2024-10" db="EMBL/GenBank/DDBJ databases">
        <title>The Natural Products Discovery Center: Release of the First 8490 Sequenced Strains for Exploring Actinobacteria Biosynthetic Diversity.</title>
        <authorList>
            <person name="Kalkreuter E."/>
            <person name="Kautsar S.A."/>
            <person name="Yang D."/>
            <person name="Bader C.D."/>
            <person name="Teijaro C.N."/>
            <person name="Fluegel L."/>
            <person name="Davis C.M."/>
            <person name="Simpson J.R."/>
            <person name="Lauterbach L."/>
            <person name="Steele A.D."/>
            <person name="Gui C."/>
            <person name="Meng S."/>
            <person name="Li G."/>
            <person name="Viehrig K."/>
            <person name="Ye F."/>
            <person name="Su P."/>
            <person name="Kiefer A.F."/>
            <person name="Nichols A."/>
            <person name="Cepeda A.J."/>
            <person name="Yan W."/>
            <person name="Fan B."/>
            <person name="Jiang Y."/>
            <person name="Adhikari A."/>
            <person name="Zheng C.-J."/>
            <person name="Schuster L."/>
            <person name="Cowan T.M."/>
            <person name="Smanski M.J."/>
            <person name="Chevrette M.G."/>
            <person name="De Carvalho L.P.S."/>
            <person name="Shen B."/>
        </authorList>
    </citation>
    <scope>NUCLEOTIDE SEQUENCE [LARGE SCALE GENOMIC DNA]</scope>
    <source>
        <strain evidence="2 3">NPDC049639</strain>
    </source>
</reference>
<organism evidence="2 3">
    <name type="scientific">Spongisporangium articulatum</name>
    <dbReference type="NCBI Taxonomy" id="3362603"/>
    <lineage>
        <taxon>Bacteria</taxon>
        <taxon>Bacillati</taxon>
        <taxon>Actinomycetota</taxon>
        <taxon>Actinomycetes</taxon>
        <taxon>Kineosporiales</taxon>
        <taxon>Kineosporiaceae</taxon>
        <taxon>Spongisporangium</taxon>
    </lineage>
</organism>
<dbReference type="RefSeq" id="WP_398280075.1">
    <property type="nucleotide sequence ID" value="NZ_JBITLV010000003.1"/>
</dbReference>
<name>A0ABW8AN49_9ACTN</name>
<protein>
    <submittedName>
        <fullName evidence="2">Uncharacterized protein</fullName>
    </submittedName>
</protein>
<accession>A0ABW8AN49</accession>
<evidence type="ECO:0000313" key="2">
    <source>
        <dbReference type="EMBL" id="MFI7587772.1"/>
    </source>
</evidence>
<sequence length="135" mass="14696">MFAIVVALLISLVTAAGVVLVVAMPHVRSGRALLTDDGRLTVRRARRVVEAPVAAVQRVQEAVRPMGEALHTQLDRLEERDRAVQAEGRRSAELLSQLVGPRPMPATSGPIPEVQVPKVIDLRDREDSRPRSGLS</sequence>
<gene>
    <name evidence="2" type="ORF">ACIB24_11920</name>
</gene>
<dbReference type="Proteomes" id="UP001612915">
    <property type="component" value="Unassembled WGS sequence"/>
</dbReference>
<dbReference type="EMBL" id="JBITLV010000003">
    <property type="protein sequence ID" value="MFI7587772.1"/>
    <property type="molecule type" value="Genomic_DNA"/>
</dbReference>